<feature type="region of interest" description="Disordered" evidence="1">
    <location>
        <begin position="183"/>
        <end position="248"/>
    </location>
</feature>
<reference evidence="2 3" key="1">
    <citation type="journal article" date="2018" name="Evol. Lett.">
        <title>Horizontal gene cluster transfer increased hallucinogenic mushroom diversity.</title>
        <authorList>
            <person name="Reynolds H.T."/>
            <person name="Vijayakumar V."/>
            <person name="Gluck-Thaler E."/>
            <person name="Korotkin H.B."/>
            <person name="Matheny P.B."/>
            <person name="Slot J.C."/>
        </authorList>
    </citation>
    <scope>NUCLEOTIDE SEQUENCE [LARGE SCALE GENOMIC DNA]</scope>
    <source>
        <strain evidence="2 3">2629</strain>
    </source>
</reference>
<dbReference type="EMBL" id="NHTK01005911">
    <property type="protein sequence ID" value="PPQ71531.1"/>
    <property type="molecule type" value="Genomic_DNA"/>
</dbReference>
<dbReference type="InParanoid" id="A0A409VZ81"/>
<comment type="caution">
    <text evidence="2">The sequence shown here is derived from an EMBL/GenBank/DDBJ whole genome shotgun (WGS) entry which is preliminary data.</text>
</comment>
<dbReference type="Proteomes" id="UP000284842">
    <property type="component" value="Unassembled WGS sequence"/>
</dbReference>
<proteinExistence type="predicted"/>
<gene>
    <name evidence="2" type="ORF">CVT24_006480</name>
</gene>
<dbReference type="AlphaFoldDB" id="A0A409VZ81"/>
<feature type="region of interest" description="Disordered" evidence="1">
    <location>
        <begin position="1"/>
        <end position="64"/>
    </location>
</feature>
<evidence type="ECO:0000313" key="3">
    <source>
        <dbReference type="Proteomes" id="UP000284842"/>
    </source>
</evidence>
<name>A0A409VZ81_9AGAR</name>
<accession>A0A409VZ81</accession>
<protein>
    <submittedName>
        <fullName evidence="2">Uncharacterized protein</fullName>
    </submittedName>
</protein>
<keyword evidence="3" id="KW-1185">Reference proteome</keyword>
<sequence length="305" mass="33543">MNHHGSYSNNTAGPSNWNSNRGPRAAASSTTVSSQDQSLEQNSWPPSSAFGEDSSGPMSRYPASASTFNIQGIDTLQGNGDWNRDVLAAPSVAHPDFLTAPRSFNQLQPVGNSQHQGNLPADNWNGLETPIPDPVNQLPYTRYRQESRNDSLPLLSADAAKNSVKDNWARTVSDDLTNLMAPPEENRAFHSGGHVDSPSLHKNKRKEGIDAASQPGASAKRRVKRDDLMASEPGVATTGRGSKRRPSWQWFPEYPSAQLGEDVGPFGYQRSAWHLKIQKWQGGSNLSLDRLQGRYDFVFLDDPYK</sequence>
<feature type="region of interest" description="Disordered" evidence="1">
    <location>
        <begin position="108"/>
        <end position="137"/>
    </location>
</feature>
<evidence type="ECO:0000313" key="2">
    <source>
        <dbReference type="EMBL" id="PPQ71531.1"/>
    </source>
</evidence>
<feature type="compositionally biased region" description="Polar residues" evidence="1">
    <location>
        <begin position="108"/>
        <end position="117"/>
    </location>
</feature>
<evidence type="ECO:0000256" key="1">
    <source>
        <dbReference type="SAM" id="MobiDB-lite"/>
    </source>
</evidence>
<organism evidence="2 3">
    <name type="scientific">Panaeolus cyanescens</name>
    <dbReference type="NCBI Taxonomy" id="181874"/>
    <lineage>
        <taxon>Eukaryota</taxon>
        <taxon>Fungi</taxon>
        <taxon>Dikarya</taxon>
        <taxon>Basidiomycota</taxon>
        <taxon>Agaricomycotina</taxon>
        <taxon>Agaricomycetes</taxon>
        <taxon>Agaricomycetidae</taxon>
        <taxon>Agaricales</taxon>
        <taxon>Agaricineae</taxon>
        <taxon>Galeropsidaceae</taxon>
        <taxon>Panaeolus</taxon>
    </lineage>
</organism>
<feature type="compositionally biased region" description="Polar residues" evidence="1">
    <location>
        <begin position="1"/>
        <end position="46"/>
    </location>
</feature>